<sequence>MKLIFRDTKNPCGRVIFHKDFFVEGIKDRIAIAFACGPSDDGLREQVSSLPHIVIEFAISVSLAT</sequence>
<dbReference type="KEGG" id="chya:V22_11330"/>
<evidence type="ECO:0000313" key="2">
    <source>
        <dbReference type="Proteomes" id="UP000319976"/>
    </source>
</evidence>
<keyword evidence="2" id="KW-1185">Reference proteome</keyword>
<dbReference type="AlphaFoldDB" id="A0A517T6A0"/>
<protein>
    <submittedName>
        <fullName evidence="1">Uncharacterized protein</fullName>
    </submittedName>
</protein>
<gene>
    <name evidence="1" type="ORF">V22_11330</name>
</gene>
<evidence type="ECO:0000313" key="1">
    <source>
        <dbReference type="EMBL" id="QDT63906.1"/>
    </source>
</evidence>
<name>A0A517T6A0_9PLAN</name>
<dbReference type="Proteomes" id="UP000319976">
    <property type="component" value="Chromosome"/>
</dbReference>
<accession>A0A517T6A0</accession>
<organism evidence="1 2">
    <name type="scientific">Calycomorphotria hydatis</name>
    <dbReference type="NCBI Taxonomy" id="2528027"/>
    <lineage>
        <taxon>Bacteria</taxon>
        <taxon>Pseudomonadati</taxon>
        <taxon>Planctomycetota</taxon>
        <taxon>Planctomycetia</taxon>
        <taxon>Planctomycetales</taxon>
        <taxon>Planctomycetaceae</taxon>
        <taxon>Calycomorphotria</taxon>
    </lineage>
</organism>
<proteinExistence type="predicted"/>
<reference evidence="1 2" key="1">
    <citation type="submission" date="2019-02" db="EMBL/GenBank/DDBJ databases">
        <title>Deep-cultivation of Planctomycetes and their phenomic and genomic characterization uncovers novel biology.</title>
        <authorList>
            <person name="Wiegand S."/>
            <person name="Jogler M."/>
            <person name="Boedeker C."/>
            <person name="Pinto D."/>
            <person name="Vollmers J."/>
            <person name="Rivas-Marin E."/>
            <person name="Kohn T."/>
            <person name="Peeters S.H."/>
            <person name="Heuer A."/>
            <person name="Rast P."/>
            <person name="Oberbeckmann S."/>
            <person name="Bunk B."/>
            <person name="Jeske O."/>
            <person name="Meyerdierks A."/>
            <person name="Storesund J.E."/>
            <person name="Kallscheuer N."/>
            <person name="Luecker S."/>
            <person name="Lage O.M."/>
            <person name="Pohl T."/>
            <person name="Merkel B.J."/>
            <person name="Hornburger P."/>
            <person name="Mueller R.-W."/>
            <person name="Bruemmer F."/>
            <person name="Labrenz M."/>
            <person name="Spormann A.M."/>
            <person name="Op den Camp H."/>
            <person name="Overmann J."/>
            <person name="Amann R."/>
            <person name="Jetten M.S.M."/>
            <person name="Mascher T."/>
            <person name="Medema M.H."/>
            <person name="Devos D.P."/>
            <person name="Kaster A.-K."/>
            <person name="Ovreas L."/>
            <person name="Rohde M."/>
            <person name="Galperin M.Y."/>
            <person name="Jogler C."/>
        </authorList>
    </citation>
    <scope>NUCLEOTIDE SEQUENCE [LARGE SCALE GENOMIC DNA]</scope>
    <source>
        <strain evidence="1 2">V22</strain>
    </source>
</reference>
<dbReference type="EMBL" id="CP036316">
    <property type="protein sequence ID" value="QDT63906.1"/>
    <property type="molecule type" value="Genomic_DNA"/>
</dbReference>